<evidence type="ECO:0000313" key="3">
    <source>
        <dbReference type="Proteomes" id="UP001485043"/>
    </source>
</evidence>
<proteinExistence type="predicted"/>
<name>A0AAW1TBK1_9CHLO</name>
<dbReference type="AlphaFoldDB" id="A0AAW1TBK1"/>
<dbReference type="EMBL" id="JALJOV010000191">
    <property type="protein sequence ID" value="KAK9866087.1"/>
    <property type="molecule type" value="Genomic_DNA"/>
</dbReference>
<comment type="caution">
    <text evidence="2">The sequence shown here is derived from an EMBL/GenBank/DDBJ whole genome shotgun (WGS) entry which is preliminary data.</text>
</comment>
<gene>
    <name evidence="2" type="ORF">WJX84_008237</name>
</gene>
<sequence length="81" mass="9042">MPQSCQTSETGLTVSVQGLCRKACLKAPELCVHWGDRQTMSSCRLHQYYWLPGSGQMSSSGNNFMEVPPGAWDRSTEMSQR</sequence>
<evidence type="ECO:0000256" key="1">
    <source>
        <dbReference type="SAM" id="MobiDB-lite"/>
    </source>
</evidence>
<protein>
    <submittedName>
        <fullName evidence="2">Uncharacterized protein</fullName>
    </submittedName>
</protein>
<accession>A0AAW1TBK1</accession>
<dbReference type="Proteomes" id="UP001485043">
    <property type="component" value="Unassembled WGS sequence"/>
</dbReference>
<evidence type="ECO:0000313" key="2">
    <source>
        <dbReference type="EMBL" id="KAK9866087.1"/>
    </source>
</evidence>
<feature type="region of interest" description="Disordered" evidence="1">
    <location>
        <begin position="60"/>
        <end position="81"/>
    </location>
</feature>
<organism evidence="2 3">
    <name type="scientific">Apatococcus fuscideae</name>
    <dbReference type="NCBI Taxonomy" id="2026836"/>
    <lineage>
        <taxon>Eukaryota</taxon>
        <taxon>Viridiplantae</taxon>
        <taxon>Chlorophyta</taxon>
        <taxon>core chlorophytes</taxon>
        <taxon>Trebouxiophyceae</taxon>
        <taxon>Chlorellales</taxon>
        <taxon>Chlorellaceae</taxon>
        <taxon>Apatococcus</taxon>
    </lineage>
</organism>
<keyword evidence="3" id="KW-1185">Reference proteome</keyword>
<reference evidence="2 3" key="1">
    <citation type="journal article" date="2024" name="Nat. Commun.">
        <title>Phylogenomics reveals the evolutionary origins of lichenization in chlorophyte algae.</title>
        <authorList>
            <person name="Puginier C."/>
            <person name="Libourel C."/>
            <person name="Otte J."/>
            <person name="Skaloud P."/>
            <person name="Haon M."/>
            <person name="Grisel S."/>
            <person name="Petersen M."/>
            <person name="Berrin J.G."/>
            <person name="Delaux P.M."/>
            <person name="Dal Grande F."/>
            <person name="Keller J."/>
        </authorList>
    </citation>
    <scope>NUCLEOTIDE SEQUENCE [LARGE SCALE GENOMIC DNA]</scope>
    <source>
        <strain evidence="2 3">SAG 2523</strain>
    </source>
</reference>